<evidence type="ECO:0000256" key="2">
    <source>
        <dbReference type="SAM" id="MobiDB-lite"/>
    </source>
</evidence>
<feature type="compositionally biased region" description="Basic and acidic residues" evidence="2">
    <location>
        <begin position="635"/>
        <end position="645"/>
    </location>
</feature>
<sequence>MVTTHFSALNKRRFGRIILSMQKPISVVIVEAHNEALSYIYRLIGSKRIPFSGLKLLHLDSHPDLGIPEIKASEVRQDPEKLLCKVSIENWIMPMVYAGHIDHVIWLHPPWSEQLVDRKPTCYTVGESKETKLLGMDLPEPYVYDDGVFCSEEDMTSAVKFGLTVAPIHETNTLCKVCTDIVCVLLNQPFILDIDLDTFSTQNPFSERFTKEQTELINRLYAPPPPLDIPMSISEQQNPTVVLAHGLACARVLNAARRRQLGRLFHWLQALELGNLPPAEALTIWPQELADLCSLVLSVGAGKLEPNVQRAAEETLRLACHRLSDGTELPLVSLCSDEQYVKTTLEKMNFSQSDSPGSKTGYHLRRVSSQLEEYRSGSISSLVPTKRRMSSPNAVCRDIHTKLRIQSSVVDGAWPHREPRAQLTEESPTKSIEDIPEMGADDLARCQPPERDLKIVLTKLDHEVDCLNPAGDSLNSNVLTSASICENPADKKSEHEEESFSFWHYLWSGLAGADQNPLPHKVTTTKEQRDMREEIEGILNRLHNPCLITIARSTQDGYTPSHQVLDLQLGLLQTLDRVYGQELLSVTLDYENSESDADFLRTLGFHVVPPDEFQRKSRRVSPPLSARSLAPAGDFRVEPGRKDIV</sequence>
<comment type="similarity">
    <text evidence="1">Belongs to the UPF0489 family.</text>
</comment>
<accession>A0A4E0RAS9</accession>
<dbReference type="EMBL" id="JXXN02002137">
    <property type="protein sequence ID" value="THD23454.1"/>
    <property type="molecule type" value="Genomic_DNA"/>
</dbReference>
<keyword evidence="4" id="KW-1185">Reference proteome</keyword>
<reference evidence="3" key="1">
    <citation type="submission" date="2019-03" db="EMBL/GenBank/DDBJ databases">
        <title>Improved annotation for the trematode Fasciola hepatica.</title>
        <authorList>
            <person name="Choi Y.-J."/>
            <person name="Martin J."/>
            <person name="Mitreva M."/>
        </authorList>
    </citation>
    <scope>NUCLEOTIDE SEQUENCE [LARGE SCALE GENOMIC DNA]</scope>
</reference>
<dbReference type="PANTHER" id="PTHR13225:SF3">
    <property type="entry name" value="UPF0489 PROTEIN C5ORF22"/>
    <property type="match status" value="1"/>
</dbReference>
<evidence type="ECO:0000256" key="1">
    <source>
        <dbReference type="ARBA" id="ARBA00007099"/>
    </source>
</evidence>
<comment type="caution">
    <text evidence="3">The sequence shown here is derived from an EMBL/GenBank/DDBJ whole genome shotgun (WGS) entry which is preliminary data.</text>
</comment>
<gene>
    <name evidence="3" type="ORF">D915_005608</name>
</gene>
<evidence type="ECO:0000313" key="3">
    <source>
        <dbReference type="EMBL" id="THD23454.1"/>
    </source>
</evidence>
<dbReference type="AlphaFoldDB" id="A0A4E0RAS9"/>
<organism evidence="3 4">
    <name type="scientific">Fasciola hepatica</name>
    <name type="common">Liver fluke</name>
    <dbReference type="NCBI Taxonomy" id="6192"/>
    <lineage>
        <taxon>Eukaryota</taxon>
        <taxon>Metazoa</taxon>
        <taxon>Spiralia</taxon>
        <taxon>Lophotrochozoa</taxon>
        <taxon>Platyhelminthes</taxon>
        <taxon>Trematoda</taxon>
        <taxon>Digenea</taxon>
        <taxon>Plagiorchiida</taxon>
        <taxon>Echinostomata</taxon>
        <taxon>Echinostomatoidea</taxon>
        <taxon>Fasciolidae</taxon>
        <taxon>Fasciola</taxon>
    </lineage>
</organism>
<dbReference type="PANTHER" id="PTHR13225">
    <property type="entry name" value="MISEXPRESSION SUPPRESSOR OF RAS 6"/>
    <property type="match status" value="1"/>
</dbReference>
<evidence type="ECO:0000313" key="4">
    <source>
        <dbReference type="Proteomes" id="UP000230066"/>
    </source>
</evidence>
<dbReference type="InterPro" id="IPR024131">
    <property type="entry name" value="UPF0489"/>
</dbReference>
<name>A0A4E0RAS9_FASHE</name>
<dbReference type="Pfam" id="PF12640">
    <property type="entry name" value="UPF0489"/>
    <property type="match status" value="1"/>
</dbReference>
<protein>
    <submittedName>
        <fullName evidence="3">Uncharacterized protein</fullName>
    </submittedName>
</protein>
<dbReference type="Proteomes" id="UP000230066">
    <property type="component" value="Unassembled WGS sequence"/>
</dbReference>
<feature type="region of interest" description="Disordered" evidence="2">
    <location>
        <begin position="614"/>
        <end position="645"/>
    </location>
</feature>
<proteinExistence type="inferred from homology"/>